<proteinExistence type="predicted"/>
<reference evidence="3" key="1">
    <citation type="submission" date="2025-05" db="UniProtKB">
        <authorList>
            <consortium name="EnsemblMetazoa"/>
        </authorList>
    </citation>
    <scope>IDENTIFICATION</scope>
</reference>
<organism evidence="3 4">
    <name type="scientific">Diabrotica virgifera virgifera</name>
    <name type="common">western corn rootworm</name>
    <dbReference type="NCBI Taxonomy" id="50390"/>
    <lineage>
        <taxon>Eukaryota</taxon>
        <taxon>Metazoa</taxon>
        <taxon>Ecdysozoa</taxon>
        <taxon>Arthropoda</taxon>
        <taxon>Hexapoda</taxon>
        <taxon>Insecta</taxon>
        <taxon>Pterygota</taxon>
        <taxon>Neoptera</taxon>
        <taxon>Endopterygota</taxon>
        <taxon>Coleoptera</taxon>
        <taxon>Polyphaga</taxon>
        <taxon>Cucujiformia</taxon>
        <taxon>Chrysomeloidea</taxon>
        <taxon>Chrysomelidae</taxon>
        <taxon>Galerucinae</taxon>
        <taxon>Diabroticina</taxon>
        <taxon>Diabroticites</taxon>
        <taxon>Diabrotica</taxon>
    </lineage>
</organism>
<dbReference type="GeneID" id="114330236"/>
<dbReference type="EnsemblMetazoa" id="XM_050656702.1">
    <property type="protein sequence ID" value="XP_050512659.1"/>
    <property type="gene ID" value="LOC114330236"/>
</dbReference>
<feature type="compositionally biased region" description="Basic residues" evidence="1">
    <location>
        <begin position="1143"/>
        <end position="1159"/>
    </location>
</feature>
<feature type="compositionally biased region" description="Polar residues" evidence="1">
    <location>
        <begin position="509"/>
        <end position="522"/>
    </location>
</feature>
<feature type="region of interest" description="Disordered" evidence="1">
    <location>
        <begin position="1241"/>
        <end position="1302"/>
    </location>
</feature>
<accession>A0ABM5KR45</accession>
<dbReference type="Proteomes" id="UP001652700">
    <property type="component" value="Unplaced"/>
</dbReference>
<protein>
    <recommendedName>
        <fullName evidence="2">Condensin-2 complex subunit H2 C-terminal domain-containing protein</fullName>
    </recommendedName>
</protein>
<feature type="domain" description="Condensin-2 complex subunit H2 C-terminal" evidence="2">
    <location>
        <begin position="906"/>
        <end position="1022"/>
    </location>
</feature>
<feature type="compositionally biased region" description="Polar residues" evidence="1">
    <location>
        <begin position="534"/>
        <end position="654"/>
    </location>
</feature>
<sequence>MDDEGYNDRSEIGKLIKKLEKLRKKPQLDNELSSALDIFRDKVSRQKAYLINGIFNINFAEAALFLQGCAELYSKKIDLLWDQFLELHTRLIQYDCEHQKKNGVSVDRDVVSKLEERRNRFKRKKNFKLLEAEPESAPKAVKKSAPVTPAEDIVVEPQKGNIFDDFLFRELSVTKEKLSPKRVYYKQWVALLSSEFDRKYTPEDVGLSKNCPSTKEVSLCNEPIEEYDDFEIYDPDDKEYNIQYNDAPNCSSFTWIFEENDSGTLPDENHCIALLRLTCYLRAKFLRDNNIPYNRPYNQYKHKYLQFKREFFKEEDKRWQNMPIDTLADQRKRDEYMTKLFSPYCNTDEEIAILKQKAKSMVPYKDYHPINGKVFRTGVYRFLPYVESDASILTVSDCHDEKDGIASQLLVELEKLSDSVFDPGALTIKQEPDSDDCSKEMCQLEHNRKSMIDDAVKAIGEIEKNVVVIDDTITDENKTKENYESGITECDAPQISLNPEDGGGAIEANKQTGNTECTNTEKLTSDENPENGDENTNNTEVSTSQSSDNPENGDTNTNNTEVVTSQSSANPENGDTNTNNTEVATSQSSPNPEYGDTNTNITEVATSQSSANPENGDTNTNNTEVATSQSSAHPENGDTNTNNTEVATSQSSAIPENEDKTKNTETVNTQENTGHDAVDNSDVISIMSDHDYCAVPPELSNVLKESTKDNLQDATTSSETFVPMNTALKIIPRTVRQKTEKENRVKDPSMAPPPAKRRKLTQKQIEKLLTSKVKPVKELKFEKFFSHNYQPGYDEGEMQAVEYESEEETQPEIVRPVENNTNGDVQSKPFEEKSTNEKSTSQEIVYSDDDCFDEGFAGFARPSDARTQRKRFEIDPEHQELYERKLAEFKEQRRRVYEAWNIDPKDEVEKYLKHEKEQRESKKRVKEWTEFITPILEKTSEKDFDVHDYETKILDQMEIDESKQFKNLVNGKPAAEVIRFFVASLHLANTENIEISGSKSGELSNDTFSIKLLKRDRYHEHLAQYEAPSIENFRERIKRMREQPTVEVPVQPIQPVCKRQRLERTQKKRKKKFVVSSSDEEEDYQANSYQSVRSSRSFADSGYQTNSYESRRSSRSTSEVTQESSQITTTIADIHQTPVKSYPAKRSKGSASHTPKHNKGFADSGYQADSYDSVQSSQNISVTQELSQITAIADIHKTPVRSHPAKKLKGSTDHTPTHIKGKSILTGNSFSETSTFDIDAHSTPSTCRSEEVPVEQIQPVCGRQSLDRKEKKRKKKFVVSSSDEEEDSGYQADSYQSVRSSRTLADSGYISNSYDSIRTSQNMSELTQGSSQITTTADIHQTPGRSYPKKRSKGSESYTPNPIKGKNILVRKSLSETSTFDIDAPSTSGICRAPSPEPLETPVQEELDLDLSWLIENSETSFHSTHSKATS</sequence>
<evidence type="ECO:0000256" key="1">
    <source>
        <dbReference type="SAM" id="MobiDB-lite"/>
    </source>
</evidence>
<evidence type="ECO:0000259" key="2">
    <source>
        <dbReference type="Pfam" id="PF16858"/>
    </source>
</evidence>
<feature type="region of interest" description="Disordered" evidence="1">
    <location>
        <begin position="484"/>
        <end position="678"/>
    </location>
</feature>
<dbReference type="Pfam" id="PF16858">
    <property type="entry name" value="CNDH2_C"/>
    <property type="match status" value="1"/>
</dbReference>
<evidence type="ECO:0000313" key="3">
    <source>
        <dbReference type="EnsemblMetazoa" id="XP_050512659.1"/>
    </source>
</evidence>
<feature type="region of interest" description="Disordered" evidence="1">
    <location>
        <begin position="1320"/>
        <end position="1402"/>
    </location>
</feature>
<feature type="compositionally biased region" description="Low complexity" evidence="1">
    <location>
        <begin position="1115"/>
        <end position="1131"/>
    </location>
</feature>
<feature type="compositionally biased region" description="Polar residues" evidence="1">
    <location>
        <begin position="1320"/>
        <end position="1339"/>
    </location>
</feature>
<feature type="region of interest" description="Disordered" evidence="1">
    <location>
        <begin position="1195"/>
        <end position="1225"/>
    </location>
</feature>
<dbReference type="InterPro" id="IPR031739">
    <property type="entry name" value="Ncaph2"/>
</dbReference>
<evidence type="ECO:0000313" key="4">
    <source>
        <dbReference type="Proteomes" id="UP001652700"/>
    </source>
</evidence>
<feature type="region of interest" description="Disordered" evidence="1">
    <location>
        <begin position="802"/>
        <end position="842"/>
    </location>
</feature>
<feature type="compositionally biased region" description="Basic residues" evidence="1">
    <location>
        <begin position="1198"/>
        <end position="1209"/>
    </location>
</feature>
<feature type="compositionally biased region" description="Polar residues" evidence="1">
    <location>
        <begin position="1291"/>
        <end position="1302"/>
    </location>
</feature>
<dbReference type="PANTHER" id="PTHR14324:SF3">
    <property type="entry name" value="CONDENSIN-2 COMPLEX SUBUNIT H2"/>
    <property type="match status" value="1"/>
</dbReference>
<feature type="compositionally biased region" description="Polar residues" evidence="1">
    <location>
        <begin position="1085"/>
        <end position="1108"/>
    </location>
</feature>
<feature type="compositionally biased region" description="Polar residues" evidence="1">
    <location>
        <begin position="1375"/>
        <end position="1389"/>
    </location>
</feature>
<feature type="compositionally biased region" description="Basic and acidic residues" evidence="1">
    <location>
        <begin position="737"/>
        <end position="747"/>
    </location>
</feature>
<feature type="region of interest" description="Disordered" evidence="1">
    <location>
        <begin position="1062"/>
        <end position="1169"/>
    </location>
</feature>
<feature type="region of interest" description="Disordered" evidence="1">
    <location>
        <begin position="736"/>
        <end position="760"/>
    </location>
</feature>
<dbReference type="InterPro" id="IPR031737">
    <property type="entry name" value="CNDH2_C"/>
</dbReference>
<dbReference type="RefSeq" id="XP_050512659.1">
    <property type="nucleotide sequence ID" value="XM_050656702.1"/>
</dbReference>
<dbReference type="PANTHER" id="PTHR14324">
    <property type="entry name" value="CONDENSIN-2 COMPLEX SUBUNIT H2"/>
    <property type="match status" value="1"/>
</dbReference>
<keyword evidence="4" id="KW-1185">Reference proteome</keyword>
<name>A0ABM5KR45_DIAVI</name>